<dbReference type="SUPFAM" id="SSF88946">
    <property type="entry name" value="Sigma2 domain of RNA polymerase sigma factors"/>
    <property type="match status" value="1"/>
</dbReference>
<keyword evidence="5" id="KW-0804">Transcription</keyword>
<dbReference type="InterPro" id="IPR036388">
    <property type="entry name" value="WH-like_DNA-bd_sf"/>
</dbReference>
<evidence type="ECO:0000256" key="3">
    <source>
        <dbReference type="ARBA" id="ARBA00023082"/>
    </source>
</evidence>
<evidence type="ECO:0000256" key="5">
    <source>
        <dbReference type="ARBA" id="ARBA00023163"/>
    </source>
</evidence>
<dbReference type="InterPro" id="IPR007627">
    <property type="entry name" value="RNA_pol_sigma70_r2"/>
</dbReference>
<dbReference type="InterPro" id="IPR013325">
    <property type="entry name" value="RNA_pol_sigma_r2"/>
</dbReference>
<dbReference type="PANTHER" id="PTHR43133:SF8">
    <property type="entry name" value="RNA POLYMERASE SIGMA FACTOR HI_1459-RELATED"/>
    <property type="match status" value="1"/>
</dbReference>
<dbReference type="Gene3D" id="1.10.1740.10">
    <property type="match status" value="1"/>
</dbReference>
<keyword evidence="3" id="KW-0731">Sigma factor</keyword>
<evidence type="ECO:0000259" key="6">
    <source>
        <dbReference type="Pfam" id="PF04542"/>
    </source>
</evidence>
<dbReference type="Proteomes" id="UP001551011">
    <property type="component" value="Unassembled WGS sequence"/>
</dbReference>
<protein>
    <submittedName>
        <fullName evidence="8">RNA polymerase sigma factor</fullName>
    </submittedName>
</protein>
<dbReference type="InterPro" id="IPR013249">
    <property type="entry name" value="RNA_pol_sigma70_r4_t2"/>
</dbReference>
<dbReference type="SUPFAM" id="SSF88659">
    <property type="entry name" value="Sigma3 and sigma4 domains of RNA polymerase sigma factors"/>
    <property type="match status" value="1"/>
</dbReference>
<dbReference type="InterPro" id="IPR014284">
    <property type="entry name" value="RNA_pol_sigma-70_dom"/>
</dbReference>
<dbReference type="Pfam" id="PF04542">
    <property type="entry name" value="Sigma70_r2"/>
    <property type="match status" value="1"/>
</dbReference>
<proteinExistence type="inferred from homology"/>
<dbReference type="InterPro" id="IPR039425">
    <property type="entry name" value="RNA_pol_sigma-70-like"/>
</dbReference>
<comment type="caution">
    <text evidence="8">The sequence shown here is derived from an EMBL/GenBank/DDBJ whole genome shotgun (WGS) entry which is preliminary data.</text>
</comment>
<dbReference type="Pfam" id="PF08281">
    <property type="entry name" value="Sigma70_r4_2"/>
    <property type="match status" value="1"/>
</dbReference>
<sequence length="191" mass="21016">MTDQARPAAPTAGPSDALLAVRAREGDEDAFATLVRRHGKNLLLLATHMLGDTRDAEEAVQDAFVSAWRRLPEFRCEAAFSTWVYRITVNRCLNARRHRLPPLPLDVLPDPAADEARTSPGRAAEGNATAAALRAALGELEAEQRACWILREVHGLSYGEIAHATATGEDTVRGRLFRARRSLKQAMAPWR</sequence>
<dbReference type="EMBL" id="JBFAEG010000008">
    <property type="protein sequence ID" value="MEU5707735.1"/>
    <property type="molecule type" value="Genomic_DNA"/>
</dbReference>
<reference evidence="8 9" key="1">
    <citation type="submission" date="2024-06" db="EMBL/GenBank/DDBJ databases">
        <title>The Natural Products Discovery Center: Release of the First 8490 Sequenced Strains for Exploring Actinobacteria Biosynthetic Diversity.</title>
        <authorList>
            <person name="Kalkreuter E."/>
            <person name="Kautsar S.A."/>
            <person name="Yang D."/>
            <person name="Bader C.D."/>
            <person name="Teijaro C.N."/>
            <person name="Fluegel L."/>
            <person name="Davis C.M."/>
            <person name="Simpson J.R."/>
            <person name="Lauterbach L."/>
            <person name="Steele A.D."/>
            <person name="Gui C."/>
            <person name="Meng S."/>
            <person name="Li G."/>
            <person name="Viehrig K."/>
            <person name="Ye F."/>
            <person name="Su P."/>
            <person name="Kiefer A.F."/>
            <person name="Nichols A."/>
            <person name="Cepeda A.J."/>
            <person name="Yan W."/>
            <person name="Fan B."/>
            <person name="Jiang Y."/>
            <person name="Adhikari A."/>
            <person name="Zheng C.-J."/>
            <person name="Schuster L."/>
            <person name="Cowan T.M."/>
            <person name="Smanski M.J."/>
            <person name="Chevrette M.G."/>
            <person name="De Carvalho L.P.S."/>
            <person name="Shen B."/>
        </authorList>
    </citation>
    <scope>NUCLEOTIDE SEQUENCE [LARGE SCALE GENOMIC DNA]</scope>
    <source>
        <strain evidence="8 9">NPDC020594</strain>
    </source>
</reference>
<dbReference type="PANTHER" id="PTHR43133">
    <property type="entry name" value="RNA POLYMERASE ECF-TYPE SIGMA FACTO"/>
    <property type="match status" value="1"/>
</dbReference>
<evidence type="ECO:0000259" key="7">
    <source>
        <dbReference type="Pfam" id="PF08281"/>
    </source>
</evidence>
<keyword evidence="4" id="KW-0238">DNA-binding</keyword>
<comment type="similarity">
    <text evidence="1">Belongs to the sigma-70 factor family. ECF subfamily.</text>
</comment>
<name>A0ABV3A713_9ACTN</name>
<organism evidence="8 9">
    <name type="scientific">Streptomyces flaveolus</name>
    <dbReference type="NCBI Taxonomy" id="67297"/>
    <lineage>
        <taxon>Bacteria</taxon>
        <taxon>Bacillati</taxon>
        <taxon>Actinomycetota</taxon>
        <taxon>Actinomycetes</taxon>
        <taxon>Kitasatosporales</taxon>
        <taxon>Streptomycetaceae</taxon>
        <taxon>Streptomyces</taxon>
    </lineage>
</organism>
<dbReference type="NCBIfam" id="TIGR02937">
    <property type="entry name" value="sigma70-ECF"/>
    <property type="match status" value="1"/>
</dbReference>
<dbReference type="InterPro" id="IPR013324">
    <property type="entry name" value="RNA_pol_sigma_r3/r4-like"/>
</dbReference>
<dbReference type="Gene3D" id="1.10.10.10">
    <property type="entry name" value="Winged helix-like DNA-binding domain superfamily/Winged helix DNA-binding domain"/>
    <property type="match status" value="1"/>
</dbReference>
<gene>
    <name evidence="8" type="ORF">AB0H04_12770</name>
</gene>
<evidence type="ECO:0000256" key="1">
    <source>
        <dbReference type="ARBA" id="ARBA00010641"/>
    </source>
</evidence>
<evidence type="ECO:0000256" key="2">
    <source>
        <dbReference type="ARBA" id="ARBA00023015"/>
    </source>
</evidence>
<evidence type="ECO:0000313" key="9">
    <source>
        <dbReference type="Proteomes" id="UP001551011"/>
    </source>
</evidence>
<accession>A0ABV3A713</accession>
<dbReference type="RefSeq" id="WP_030648198.1">
    <property type="nucleotide sequence ID" value="NZ_JBEXDP010000119.1"/>
</dbReference>
<keyword evidence="9" id="KW-1185">Reference proteome</keyword>
<keyword evidence="2" id="KW-0805">Transcription regulation</keyword>
<evidence type="ECO:0000313" key="8">
    <source>
        <dbReference type="EMBL" id="MEU5707735.1"/>
    </source>
</evidence>
<feature type="domain" description="RNA polymerase sigma factor 70 region 4 type 2" evidence="7">
    <location>
        <begin position="132"/>
        <end position="183"/>
    </location>
</feature>
<feature type="domain" description="RNA polymerase sigma-70 region 2" evidence="6">
    <location>
        <begin position="34"/>
        <end position="98"/>
    </location>
</feature>
<evidence type="ECO:0000256" key="4">
    <source>
        <dbReference type="ARBA" id="ARBA00023125"/>
    </source>
</evidence>